<dbReference type="InterPro" id="IPR039481">
    <property type="entry name" value="EXOC2/Sec5_N_dom"/>
</dbReference>
<comment type="function">
    <text evidence="4">Component of the exocyst complex involved in the docking of exocytic vesicles with fusion sites on the plasma membrane.</text>
</comment>
<comment type="subunit">
    <text evidence="4">Component of the exocyst complex.</text>
</comment>
<dbReference type="VEuPathDB" id="AmoebaDB:EHI5A_045660"/>
<evidence type="ECO:0000313" key="6">
    <source>
        <dbReference type="EMBL" id="GAT95639.1"/>
    </source>
</evidence>
<dbReference type="GO" id="GO:0006887">
    <property type="term" value="P:exocytosis"/>
    <property type="evidence" value="ECO:0007669"/>
    <property type="project" value="UniProtKB-KW"/>
</dbReference>
<dbReference type="EMBL" id="BDEQ01000001">
    <property type="protein sequence ID" value="GAT95639.1"/>
    <property type="molecule type" value="Genomic_DNA"/>
</dbReference>
<evidence type="ECO:0000259" key="5">
    <source>
        <dbReference type="Pfam" id="PF15469"/>
    </source>
</evidence>
<keyword evidence="4" id="KW-0653">Protein transport</keyword>
<dbReference type="PANTHER" id="PTHR13043:SF1">
    <property type="entry name" value="EXOCYST COMPLEX COMPONENT 2"/>
    <property type="match status" value="1"/>
</dbReference>
<dbReference type="GO" id="GO:0000145">
    <property type="term" value="C:exocyst"/>
    <property type="evidence" value="ECO:0007669"/>
    <property type="project" value="UniProtKB-UniRule"/>
</dbReference>
<reference evidence="6 7" key="1">
    <citation type="submission" date="2016-05" db="EMBL/GenBank/DDBJ databases">
        <title>First whole genome sequencing of Entamoeba histolytica HM1:IMSS-clone-6.</title>
        <authorList>
            <person name="Mukherjee Avik.K."/>
            <person name="Izumyama S."/>
            <person name="Nakada-Tsukui K."/>
            <person name="Nozaki T."/>
        </authorList>
    </citation>
    <scope>NUCLEOTIDE SEQUENCE [LARGE SCALE GENOMIC DNA]</scope>
    <source>
        <strain evidence="6 7">HM1:IMSS clone 6</strain>
    </source>
</reference>
<dbReference type="VEuPathDB" id="AmoebaDB:EHI8A_047130"/>
<proteinExistence type="inferred from homology"/>
<comment type="caution">
    <text evidence="6">The sequence shown here is derived from an EMBL/GenBank/DDBJ whole genome shotgun (WGS) entry which is preliminary data.</text>
</comment>
<keyword evidence="3 4" id="KW-0268">Exocytosis</keyword>
<dbReference type="GO" id="GO:0015031">
    <property type="term" value="P:protein transport"/>
    <property type="evidence" value="ECO:0007669"/>
    <property type="project" value="UniProtKB-KW"/>
</dbReference>
<evidence type="ECO:0000256" key="2">
    <source>
        <dbReference type="ARBA" id="ARBA00022448"/>
    </source>
</evidence>
<accession>A0A5K1V3Z6</accession>
<keyword evidence="2 4" id="KW-0813">Transport</keyword>
<evidence type="ECO:0000256" key="4">
    <source>
        <dbReference type="RuleBase" id="RU365069"/>
    </source>
</evidence>
<organism evidence="6 7">
    <name type="scientific">Entamoeba histolytica</name>
    <dbReference type="NCBI Taxonomy" id="5759"/>
    <lineage>
        <taxon>Eukaryota</taxon>
        <taxon>Amoebozoa</taxon>
        <taxon>Evosea</taxon>
        <taxon>Archamoebae</taxon>
        <taxon>Mastigamoebida</taxon>
        <taxon>Entamoebidae</taxon>
        <taxon>Entamoeba</taxon>
    </lineage>
</organism>
<dbReference type="VEuPathDB" id="AmoebaDB:EHI7A_038830"/>
<dbReference type="AlphaFoldDB" id="A0A5K1V3Z6"/>
<dbReference type="VEuPathDB" id="AmoebaDB:EHI_048540"/>
<dbReference type="OMA" id="YETWIVE"/>
<feature type="domain" description="Exocyst complex component EXOC2/Sec5 N-terminal" evidence="5">
    <location>
        <begin position="66"/>
        <end position="939"/>
    </location>
</feature>
<evidence type="ECO:0000256" key="1">
    <source>
        <dbReference type="ARBA" id="ARBA00010578"/>
    </source>
</evidence>
<dbReference type="Pfam" id="PF15469">
    <property type="entry name" value="Sec5"/>
    <property type="match status" value="1"/>
</dbReference>
<sequence>MEAFERLHATSWEEAKEFVDTGYVSMSQEMNAVTQAVEMEVEQGFDIIEILTESSKGKDDKIKLLQEQKELNMDDPSFSPEKYLALMHNDTSFNRLINGPLRLETKIHHKNKEIMHLVESHFDQFINCKDTLDKMQVIINSAKAEAVKNGVYLNVVIKMQEKYNELLNSLSSIKQLTDLKNRVDQSRDAISVIERARSVFSLPAQLRSAAANRDDDRFVNVFNRAQGLSKETEIGIYQDVLQDCNITAQKFVDELFCSISKIDLTRNQYDRCLTTLFEMKQFPVIILKDNPVIFLLRSHRETLKKEYENGYKLMTEKKKESQHEKFLVQSINILQTNSKYGTNTRGMSTTTRSLTTINGGNNANKTIGFSKKYQTTHKFCSKMIEHISKLIGIMQFSSNKKKKETEEDSSQLRKTTVLFEDGTVVSVSYSKNTTGTMFLDLALTTYKLTHPDLPFDSEFELCSFIGKTTEKDKAVLEKALSEAIVLGENDMPFELETRWATASKEISHSFYARAKKGVVEKESTSDRSTYVVKIIQDFCDSMTKIFDYQEQYEDIEEFSNSNNLIDKACLEDIESVLTAFTAQQISNKFSDPLKKTHAELVTSFIERITSQTRQRIINLKNSDEIYINPGNGILIAFQKLYTEDFKMLKEIIQATENPDEQVIKYFSIAVEALKELFNTASKECNEALIAQKGRENETFDDSNIEMNEYRQLTKQRKLLSLTENAQNAFSGQVLWDLYNFSSTKKEVVGENSRVKDILKGFEEVSANILKYYINDRSGYFNDLMNRIDAKWYEIWIGEDIDYKVVDEYALNLITELIIIKQDLHIYAMSKESQCMSQIVLNLLKAFEEVTKKSTNEVIEKQTGEKESTIVCLRWLMGAEFIVESCKPLIQKDNETPQQIEEVLLNMKNMIGVESENTKNQRATAVLNTMNKFEALICSFKLSAAVNEEKMGKITRVRDQQRNISYLDVPMEKN</sequence>
<dbReference type="PANTHER" id="PTHR13043">
    <property type="entry name" value="EXOCYST COMPLEX COMPONENT SEC5"/>
    <property type="match status" value="1"/>
</dbReference>
<dbReference type="VEuPathDB" id="AmoebaDB:KM1_079230"/>
<gene>
    <name evidence="6" type="ORF">CL6EHI_048540</name>
</gene>
<protein>
    <recommendedName>
        <fullName evidence="4">Exocyst complex component 2</fullName>
    </recommendedName>
</protein>
<name>A0A5K1V3Z6_ENTHI</name>
<dbReference type="GO" id="GO:0006893">
    <property type="term" value="P:Golgi to plasma membrane transport"/>
    <property type="evidence" value="ECO:0007669"/>
    <property type="project" value="UniProtKB-UniRule"/>
</dbReference>
<dbReference type="InterPro" id="IPR029175">
    <property type="entry name" value="EXOC2/Sec5"/>
</dbReference>
<dbReference type="Proteomes" id="UP000078387">
    <property type="component" value="Unassembled WGS sequence"/>
</dbReference>
<evidence type="ECO:0000313" key="7">
    <source>
        <dbReference type="Proteomes" id="UP000078387"/>
    </source>
</evidence>
<comment type="similarity">
    <text evidence="1 4">Belongs to the SEC5 family.</text>
</comment>
<evidence type="ECO:0000256" key="3">
    <source>
        <dbReference type="ARBA" id="ARBA00022483"/>
    </source>
</evidence>